<dbReference type="Proteomes" id="UP000886725">
    <property type="component" value="Unassembled WGS sequence"/>
</dbReference>
<reference evidence="2" key="1">
    <citation type="submission" date="2020-10" db="EMBL/GenBank/DDBJ databases">
        <authorList>
            <person name="Gilroy R."/>
        </authorList>
    </citation>
    <scope>NUCLEOTIDE SEQUENCE</scope>
    <source>
        <strain evidence="2">CHK165-10780</strain>
    </source>
</reference>
<comment type="caution">
    <text evidence="2">The sequence shown here is derived from an EMBL/GenBank/DDBJ whole genome shotgun (WGS) entry which is preliminary data.</text>
</comment>
<evidence type="ECO:0000256" key="1">
    <source>
        <dbReference type="SAM" id="Coils"/>
    </source>
</evidence>
<feature type="coiled-coil region" evidence="1">
    <location>
        <begin position="192"/>
        <end position="219"/>
    </location>
</feature>
<dbReference type="AlphaFoldDB" id="A0A9D0Z2A2"/>
<evidence type="ECO:0000313" key="3">
    <source>
        <dbReference type="Proteomes" id="UP000886725"/>
    </source>
</evidence>
<name>A0A9D0Z2A2_9FIRM</name>
<dbReference type="EMBL" id="DVFU01000106">
    <property type="protein sequence ID" value="HIQ65160.1"/>
    <property type="molecule type" value="Genomic_DNA"/>
</dbReference>
<accession>A0A9D0Z2A2</accession>
<gene>
    <name evidence="2" type="ORF">IAC85_05420</name>
</gene>
<keyword evidence="1" id="KW-0175">Coiled coil</keyword>
<protein>
    <submittedName>
        <fullName evidence="2">Uncharacterized protein</fullName>
    </submittedName>
</protein>
<reference evidence="2" key="2">
    <citation type="journal article" date="2021" name="PeerJ">
        <title>Extensive microbial diversity within the chicken gut microbiome revealed by metagenomics and culture.</title>
        <authorList>
            <person name="Gilroy R."/>
            <person name="Ravi A."/>
            <person name="Getino M."/>
            <person name="Pursley I."/>
            <person name="Horton D.L."/>
            <person name="Alikhan N.F."/>
            <person name="Baker D."/>
            <person name="Gharbi K."/>
            <person name="Hall N."/>
            <person name="Watson M."/>
            <person name="Adriaenssens E.M."/>
            <person name="Foster-Nyarko E."/>
            <person name="Jarju S."/>
            <person name="Secka A."/>
            <person name="Antonio M."/>
            <person name="Oren A."/>
            <person name="Chaudhuri R.R."/>
            <person name="La Ragione R."/>
            <person name="Hildebrand F."/>
            <person name="Pallen M.J."/>
        </authorList>
    </citation>
    <scope>NUCLEOTIDE SEQUENCE</scope>
    <source>
        <strain evidence="2">CHK165-10780</strain>
    </source>
</reference>
<proteinExistence type="predicted"/>
<evidence type="ECO:0000313" key="2">
    <source>
        <dbReference type="EMBL" id="HIQ65160.1"/>
    </source>
</evidence>
<organism evidence="2 3">
    <name type="scientific">Candidatus Faecenecus gallistercoris</name>
    <dbReference type="NCBI Taxonomy" id="2840793"/>
    <lineage>
        <taxon>Bacteria</taxon>
        <taxon>Bacillati</taxon>
        <taxon>Bacillota</taxon>
        <taxon>Bacillota incertae sedis</taxon>
        <taxon>Candidatus Faecenecus</taxon>
    </lineage>
</organism>
<sequence length="293" mass="34112">MSLSKERLEYLKVAHPASKTELDPKQVLLDKLKLYRGILTGEKLEYLESLIELETSAVRNELSLEEQQALLDLGLYQDVVKYNIGHRTMKILESLNVPEMKIALAPSGDVSATLCFDKEHERYNVFFYCQVKVGKEFPSPEERETKDARLGHIHLYRFLIDDVVRGQEFHLLQTEIQKKKDFFEQVKEGKIKIRAYEELTDADRKLNQLKGRLKNLQEPITDQTRYVSDVVEVAHNTLLSDYGIENESFEWSHHQGLDQVYVKLYNGDYSTCLKKTLVKRKPGLLLTDNITYR</sequence>